<accession>C1H464</accession>
<dbReference type="Proteomes" id="UP000002059">
    <property type="component" value="Partially assembled WGS sequence"/>
</dbReference>
<dbReference type="GeneID" id="9095511"/>
<dbReference type="VEuPathDB" id="FungiDB:PAAG_05557"/>
<evidence type="ECO:0000313" key="1">
    <source>
        <dbReference type="EMBL" id="EEH34508.2"/>
    </source>
</evidence>
<protein>
    <submittedName>
        <fullName evidence="1">Uncharacterized protein</fullName>
    </submittedName>
</protein>
<keyword evidence="2" id="KW-1185">Reference proteome</keyword>
<gene>
    <name evidence="1" type="ORF">PAAG_05557</name>
</gene>
<dbReference type="HOGENOM" id="CLU_2886396_0_0_1"/>
<dbReference type="RefSeq" id="XP_015699838.1">
    <property type="nucleotide sequence ID" value="XM_015845612.1"/>
</dbReference>
<dbReference type="KEGG" id="pbl:PAAG_05557"/>
<name>C1H464_PARBA</name>
<organism evidence="1 2">
    <name type="scientific">Paracoccidioides lutzii (strain ATCC MYA-826 / Pb01)</name>
    <name type="common">Paracoccidioides brasiliensis</name>
    <dbReference type="NCBI Taxonomy" id="502779"/>
    <lineage>
        <taxon>Eukaryota</taxon>
        <taxon>Fungi</taxon>
        <taxon>Dikarya</taxon>
        <taxon>Ascomycota</taxon>
        <taxon>Pezizomycotina</taxon>
        <taxon>Eurotiomycetes</taxon>
        <taxon>Eurotiomycetidae</taxon>
        <taxon>Onygenales</taxon>
        <taxon>Ajellomycetaceae</taxon>
        <taxon>Paracoccidioides</taxon>
    </lineage>
</organism>
<evidence type="ECO:0000313" key="2">
    <source>
        <dbReference type="Proteomes" id="UP000002059"/>
    </source>
</evidence>
<dbReference type="AlphaFoldDB" id="C1H464"/>
<dbReference type="EMBL" id="KN294006">
    <property type="protein sequence ID" value="EEH34508.2"/>
    <property type="molecule type" value="Genomic_DNA"/>
</dbReference>
<sequence length="63" mass="7242">MPRIARTPRIDRMPRIPADRHGRYASLMIKLAYAHGRKAKLGVQERDGESTPTSRMWLIANLI</sequence>
<proteinExistence type="predicted"/>
<reference evidence="1 2" key="1">
    <citation type="journal article" date="2011" name="PLoS Genet.">
        <title>Comparative genomic analysis of human fungal pathogens causing paracoccidioidomycosis.</title>
        <authorList>
            <person name="Desjardins C.A."/>
            <person name="Champion M.D."/>
            <person name="Holder J.W."/>
            <person name="Muszewska A."/>
            <person name="Goldberg J."/>
            <person name="Bailao A.M."/>
            <person name="Brigido M.M."/>
            <person name="Ferreira M.E."/>
            <person name="Garcia A.M."/>
            <person name="Grynberg M."/>
            <person name="Gujja S."/>
            <person name="Heiman D.I."/>
            <person name="Henn M.R."/>
            <person name="Kodira C.D."/>
            <person name="Leon-Narvaez H."/>
            <person name="Longo L.V."/>
            <person name="Ma L.J."/>
            <person name="Malavazi I."/>
            <person name="Matsuo A.L."/>
            <person name="Morais F.V."/>
            <person name="Pereira M."/>
            <person name="Rodriguez-Brito S."/>
            <person name="Sakthikumar S."/>
            <person name="Salem-Izacc S.M."/>
            <person name="Sykes S.M."/>
            <person name="Teixeira M.M."/>
            <person name="Vallejo M.C."/>
            <person name="Walter M.E."/>
            <person name="Yandava C."/>
            <person name="Young S."/>
            <person name="Zeng Q."/>
            <person name="Zucker J."/>
            <person name="Felipe M.S."/>
            <person name="Goldman G.H."/>
            <person name="Haas B.J."/>
            <person name="McEwen J.G."/>
            <person name="Nino-Vega G."/>
            <person name="Puccia R."/>
            <person name="San-Blas G."/>
            <person name="Soares C.M."/>
            <person name="Birren B.W."/>
            <person name="Cuomo C.A."/>
        </authorList>
    </citation>
    <scope>NUCLEOTIDE SEQUENCE [LARGE SCALE GENOMIC DNA]</scope>
    <source>
        <strain evidence="2">ATCC MYA-826 / Pb01</strain>
    </source>
</reference>